<evidence type="ECO:0000259" key="7">
    <source>
        <dbReference type="Pfam" id="PF00441"/>
    </source>
</evidence>
<dbReference type="EMBL" id="FLQS01000067">
    <property type="protein sequence ID" value="SBS79107.1"/>
    <property type="molecule type" value="Genomic_DNA"/>
</dbReference>
<dbReference type="SUPFAM" id="SSF56645">
    <property type="entry name" value="Acyl-CoA dehydrogenase NM domain-like"/>
    <property type="match status" value="1"/>
</dbReference>
<dbReference type="InterPro" id="IPR009100">
    <property type="entry name" value="AcylCoA_DH/oxidase_NM_dom_sf"/>
</dbReference>
<evidence type="ECO:0000256" key="3">
    <source>
        <dbReference type="ARBA" id="ARBA00022630"/>
    </source>
</evidence>
<evidence type="ECO:0000313" key="10">
    <source>
        <dbReference type="EMBL" id="SBS79107.1"/>
    </source>
</evidence>
<dbReference type="AlphaFoldDB" id="A0A1Y5PK29"/>
<dbReference type="InterPro" id="IPR006091">
    <property type="entry name" value="Acyl-CoA_Oxase/DH_mid-dom"/>
</dbReference>
<dbReference type="Gene3D" id="1.20.140.10">
    <property type="entry name" value="Butyryl-CoA Dehydrogenase, subunit A, domain 3"/>
    <property type="match status" value="1"/>
</dbReference>
<keyword evidence="3 6" id="KW-0285">Flavoprotein</keyword>
<dbReference type="InterPro" id="IPR037069">
    <property type="entry name" value="AcylCoA_DH/ox_N_sf"/>
</dbReference>
<dbReference type="Pfam" id="PF02770">
    <property type="entry name" value="Acyl-CoA_dh_M"/>
    <property type="match status" value="1"/>
</dbReference>
<dbReference type="FunFam" id="2.40.110.10:FF:000011">
    <property type="entry name" value="Acyl-CoA dehydrogenase FadE34"/>
    <property type="match status" value="1"/>
</dbReference>
<dbReference type="PANTHER" id="PTHR43292">
    <property type="entry name" value="ACYL-COA DEHYDROGENASE"/>
    <property type="match status" value="1"/>
</dbReference>
<gene>
    <name evidence="10" type="primary">fadE</name>
    <name evidence="10" type="ORF">MHPYR_70028</name>
</gene>
<dbReference type="PANTHER" id="PTHR43292:SF4">
    <property type="entry name" value="ACYL-COA DEHYDROGENASE FADE34"/>
    <property type="match status" value="1"/>
</dbReference>
<dbReference type="Gene3D" id="1.10.540.10">
    <property type="entry name" value="Acyl-CoA dehydrogenase/oxidase, N-terminal domain"/>
    <property type="match status" value="1"/>
</dbReference>
<dbReference type="InterPro" id="IPR052161">
    <property type="entry name" value="Mycobact_Acyl-CoA_DH"/>
</dbReference>
<dbReference type="GO" id="GO:0050660">
    <property type="term" value="F:flavin adenine dinucleotide binding"/>
    <property type="evidence" value="ECO:0007669"/>
    <property type="project" value="InterPro"/>
</dbReference>
<dbReference type="Pfam" id="PF02771">
    <property type="entry name" value="Acyl-CoA_dh_N"/>
    <property type="match status" value="1"/>
</dbReference>
<reference evidence="10" key="1">
    <citation type="submission" date="2016-03" db="EMBL/GenBank/DDBJ databases">
        <authorList>
            <person name="Ploux O."/>
        </authorList>
    </citation>
    <scope>NUCLEOTIDE SEQUENCE</scope>
    <source>
        <strain evidence="10">UC10</strain>
    </source>
</reference>
<feature type="domain" description="Acyl-CoA dehydrogenase/oxidase C-terminal" evidence="7">
    <location>
        <begin position="239"/>
        <end position="378"/>
    </location>
</feature>
<evidence type="ECO:0000259" key="8">
    <source>
        <dbReference type="Pfam" id="PF02770"/>
    </source>
</evidence>
<evidence type="ECO:0000256" key="6">
    <source>
        <dbReference type="RuleBase" id="RU362125"/>
    </source>
</evidence>
<comment type="similarity">
    <text evidence="2 6">Belongs to the acyl-CoA dehydrogenase family.</text>
</comment>
<dbReference type="GO" id="GO:0016627">
    <property type="term" value="F:oxidoreductase activity, acting on the CH-CH group of donors"/>
    <property type="evidence" value="ECO:0007669"/>
    <property type="project" value="InterPro"/>
</dbReference>
<evidence type="ECO:0000256" key="5">
    <source>
        <dbReference type="ARBA" id="ARBA00023002"/>
    </source>
</evidence>
<proteinExistence type="inferred from homology"/>
<dbReference type="SUPFAM" id="SSF47203">
    <property type="entry name" value="Acyl-CoA dehydrogenase C-terminal domain-like"/>
    <property type="match status" value="1"/>
</dbReference>
<protein>
    <submittedName>
        <fullName evidence="10">Acyl-CoA dehydrogenase FadE17</fullName>
    </submittedName>
</protein>
<evidence type="ECO:0000259" key="9">
    <source>
        <dbReference type="Pfam" id="PF02771"/>
    </source>
</evidence>
<keyword evidence="5 6" id="KW-0560">Oxidoreductase</keyword>
<dbReference type="InterPro" id="IPR046373">
    <property type="entry name" value="Acyl-CoA_Oxase/DH_mid-dom_sf"/>
</dbReference>
<dbReference type="GO" id="GO:0005886">
    <property type="term" value="C:plasma membrane"/>
    <property type="evidence" value="ECO:0007669"/>
    <property type="project" value="TreeGrafter"/>
</dbReference>
<dbReference type="Pfam" id="PF00441">
    <property type="entry name" value="Acyl-CoA_dh_1"/>
    <property type="match status" value="1"/>
</dbReference>
<organism evidence="10">
    <name type="scientific">uncultured Mycobacterium sp</name>
    <dbReference type="NCBI Taxonomy" id="171292"/>
    <lineage>
        <taxon>Bacteria</taxon>
        <taxon>Bacillati</taxon>
        <taxon>Actinomycetota</taxon>
        <taxon>Actinomycetes</taxon>
        <taxon>Mycobacteriales</taxon>
        <taxon>Mycobacteriaceae</taxon>
        <taxon>Mycobacterium</taxon>
        <taxon>environmental samples</taxon>
    </lineage>
</organism>
<comment type="cofactor">
    <cofactor evidence="1 6">
        <name>FAD</name>
        <dbReference type="ChEBI" id="CHEBI:57692"/>
    </cofactor>
</comment>
<dbReference type="InterPro" id="IPR013786">
    <property type="entry name" value="AcylCoA_DH/ox_N"/>
</dbReference>
<feature type="domain" description="Acyl-CoA dehydrogenase/oxidase N-terminal" evidence="9">
    <location>
        <begin position="53"/>
        <end position="121"/>
    </location>
</feature>
<dbReference type="InterPro" id="IPR009075">
    <property type="entry name" value="AcylCo_DH/oxidase_C"/>
</dbReference>
<dbReference type="Gene3D" id="2.40.110.10">
    <property type="entry name" value="Butyryl-CoA Dehydrogenase, subunit A, domain 2"/>
    <property type="match status" value="1"/>
</dbReference>
<evidence type="ECO:0000256" key="4">
    <source>
        <dbReference type="ARBA" id="ARBA00022827"/>
    </source>
</evidence>
<keyword evidence="4 6" id="KW-0274">FAD</keyword>
<evidence type="ECO:0000256" key="2">
    <source>
        <dbReference type="ARBA" id="ARBA00009347"/>
    </source>
</evidence>
<dbReference type="InterPro" id="IPR036250">
    <property type="entry name" value="AcylCo_DH-like_C"/>
</dbReference>
<sequence>MEPQSVSVDTFLNEARTFLDANAEHRPDGFPDAMFAQFRPIEDAESWLASCVDWQRRCFDNGFAGLTWPREVGGRALPSAYALAWADLESEYEVPRGVFGVTLEMVGPTLLAVGTTEQKSHCAAILRGEEIWCQLFSEPGAGSDLAGIATRATPTETGWRISGQKVWTSEARHAKYGYLLARSDPSQPRHKGLTAFILDMSAPGVQVRPLRQMTGGASFSEVFLDDVEVPADAVLGKVGDGWSVAMTTLGFERFSSFGRSLGRLARQAAELGWPDHAARDTFIDAVIDQRALASFEAAMHRKILAGTPPGPEAALAKLATGTVVSKLADAVANQLGSRLSAPDSGVDDWRLVLLSAPAFHIAGGTDEIVRSMIAERVLGLPKG</sequence>
<evidence type="ECO:0000256" key="1">
    <source>
        <dbReference type="ARBA" id="ARBA00001974"/>
    </source>
</evidence>
<accession>A0A1Y5PK29</accession>
<name>A0A1Y5PK29_9MYCO</name>
<feature type="domain" description="Acyl-CoA oxidase/dehydrogenase middle" evidence="8">
    <location>
        <begin position="133"/>
        <end position="227"/>
    </location>
</feature>